<dbReference type="EMBL" id="CM042009">
    <property type="protein sequence ID" value="KAI3790982.1"/>
    <property type="molecule type" value="Genomic_DNA"/>
</dbReference>
<keyword evidence="2" id="KW-1185">Reference proteome</keyword>
<proteinExistence type="predicted"/>
<sequence>MDLMNRVCSPMLDHSVIVFIDDILVYSKTKEEHEQHLREVLETLAREKLYAKLSKCEFWLEEVQFLGHVVNKEGIKVDQAKVKTIKQWEVPKTPSEIRSFLGLAGYYRRFIENFSKTVLPLTRLTKKSEKFVWGPEQQAAFDELRSRLCDAPILALMDGVEDIVVYCDASLLGFGAVLMQRCRVIAYASRQLKPHEQNYPTHDLELGAVVFALKIWRHYLYGVKFIVYTDHKSLKYLFDQRDLNMRQIRWLDVVKDYDCEIHYHPGKVNVVADALSRKPSAEPIRAKCLRMTMVSPLLDLIRDAQKTATSIKREKIENELPKMELDSRGLLTRHGRVWVPFTGGHRKTLMEEAHKSKFSIHPGATKMYLDLREGYWWHGMKNDVARFVEECMTCRKVKAEHQKPHGKLQPLEIPEWKWDHLTMDFITKLPRTARGADAIWVIVDRLTKSAHFLAIKESSPAKKLAEIFDREIVSLHGVPVSIVSDRDTRFTSRFWRKFQEEMGTRLHFSTAFHPQMDGQSERTIQTLEDMLRACAIDFGGSWDDHLHLAEFSYNNSYHSSIKMTPYEALYGRKCRTPVCWGEVGQRVLGSTEIVLQTTEKIQVIRDHLATARSRQKSYADKRRSDLEFQVGDSVLLKVSPWKGVIRFRKRGKLGPRFIGPYKVIARVGEVAYRLELPEELSLIHDTFHVSQLRKCVVDETTVVPLEDIQIDERLNYVEQPVAILDRETKTLRNKTINLVKVQWRHRRGSEWTWEPEEEMRAHYPDLFVGNDFEAEVRS</sequence>
<evidence type="ECO:0000313" key="1">
    <source>
        <dbReference type="EMBL" id="KAI3790982.1"/>
    </source>
</evidence>
<reference evidence="1 2" key="2">
    <citation type="journal article" date="2022" name="Mol. Ecol. Resour.">
        <title>The genomes of chicory, endive, great burdock and yacon provide insights into Asteraceae paleo-polyploidization history and plant inulin production.</title>
        <authorList>
            <person name="Fan W."/>
            <person name="Wang S."/>
            <person name="Wang H."/>
            <person name="Wang A."/>
            <person name="Jiang F."/>
            <person name="Liu H."/>
            <person name="Zhao H."/>
            <person name="Xu D."/>
            <person name="Zhang Y."/>
        </authorList>
    </citation>
    <scope>NUCLEOTIDE SEQUENCE [LARGE SCALE GENOMIC DNA]</scope>
    <source>
        <strain evidence="2">cv. Punajuju</strain>
        <tissue evidence="1">Leaves</tissue>
    </source>
</reference>
<name>A0ACB9H622_CICIN</name>
<reference evidence="2" key="1">
    <citation type="journal article" date="2022" name="Mol. Ecol. Resour.">
        <title>The genomes of chicory, endive, great burdock and yacon provide insights into Asteraceae palaeo-polyploidization history and plant inulin production.</title>
        <authorList>
            <person name="Fan W."/>
            <person name="Wang S."/>
            <person name="Wang H."/>
            <person name="Wang A."/>
            <person name="Jiang F."/>
            <person name="Liu H."/>
            <person name="Zhao H."/>
            <person name="Xu D."/>
            <person name="Zhang Y."/>
        </authorList>
    </citation>
    <scope>NUCLEOTIDE SEQUENCE [LARGE SCALE GENOMIC DNA]</scope>
    <source>
        <strain evidence="2">cv. Punajuju</strain>
    </source>
</reference>
<evidence type="ECO:0000313" key="2">
    <source>
        <dbReference type="Proteomes" id="UP001055811"/>
    </source>
</evidence>
<gene>
    <name evidence="1" type="ORF">L2E82_04466</name>
</gene>
<dbReference type="Proteomes" id="UP001055811">
    <property type="component" value="Linkage Group LG01"/>
</dbReference>
<organism evidence="1 2">
    <name type="scientific">Cichorium intybus</name>
    <name type="common">Chicory</name>
    <dbReference type="NCBI Taxonomy" id="13427"/>
    <lineage>
        <taxon>Eukaryota</taxon>
        <taxon>Viridiplantae</taxon>
        <taxon>Streptophyta</taxon>
        <taxon>Embryophyta</taxon>
        <taxon>Tracheophyta</taxon>
        <taxon>Spermatophyta</taxon>
        <taxon>Magnoliopsida</taxon>
        <taxon>eudicotyledons</taxon>
        <taxon>Gunneridae</taxon>
        <taxon>Pentapetalae</taxon>
        <taxon>asterids</taxon>
        <taxon>campanulids</taxon>
        <taxon>Asterales</taxon>
        <taxon>Asteraceae</taxon>
        <taxon>Cichorioideae</taxon>
        <taxon>Cichorieae</taxon>
        <taxon>Cichoriinae</taxon>
        <taxon>Cichorium</taxon>
    </lineage>
</organism>
<protein>
    <submittedName>
        <fullName evidence="1">Uncharacterized protein</fullName>
    </submittedName>
</protein>
<comment type="caution">
    <text evidence="1">The sequence shown here is derived from an EMBL/GenBank/DDBJ whole genome shotgun (WGS) entry which is preliminary data.</text>
</comment>
<accession>A0ACB9H622</accession>